<name>A0A0A8YTS6_ARUDO</name>
<dbReference type="AlphaFoldDB" id="A0A0A8YTS6"/>
<evidence type="ECO:0008006" key="2">
    <source>
        <dbReference type="Google" id="ProtNLM"/>
    </source>
</evidence>
<organism evidence="1">
    <name type="scientific">Arundo donax</name>
    <name type="common">Giant reed</name>
    <name type="synonym">Donax arundinaceus</name>
    <dbReference type="NCBI Taxonomy" id="35708"/>
    <lineage>
        <taxon>Eukaryota</taxon>
        <taxon>Viridiplantae</taxon>
        <taxon>Streptophyta</taxon>
        <taxon>Embryophyta</taxon>
        <taxon>Tracheophyta</taxon>
        <taxon>Spermatophyta</taxon>
        <taxon>Magnoliopsida</taxon>
        <taxon>Liliopsida</taxon>
        <taxon>Poales</taxon>
        <taxon>Poaceae</taxon>
        <taxon>PACMAD clade</taxon>
        <taxon>Arundinoideae</taxon>
        <taxon>Arundineae</taxon>
        <taxon>Arundo</taxon>
    </lineage>
</organism>
<protein>
    <recommendedName>
        <fullName evidence="2">FBD domain-containing protein</fullName>
    </recommendedName>
</protein>
<proteinExistence type="predicted"/>
<sequence length="82" mass="9506">MRRLDSLETVYMSGFRCYRAQVDLLCSILEKGAILENVTIEPKVTMKCVSLMNLDKPERVVREWAYRTSERFSKTIDVVEGS</sequence>
<reference evidence="1" key="2">
    <citation type="journal article" date="2015" name="Data Brief">
        <title>Shoot transcriptome of the giant reed, Arundo donax.</title>
        <authorList>
            <person name="Barrero R.A."/>
            <person name="Guerrero F.D."/>
            <person name="Moolhuijzen P."/>
            <person name="Goolsby J.A."/>
            <person name="Tidwell J."/>
            <person name="Bellgard S.E."/>
            <person name="Bellgard M.I."/>
        </authorList>
    </citation>
    <scope>NUCLEOTIDE SEQUENCE</scope>
    <source>
        <tissue evidence="1">Shoot tissue taken approximately 20 cm above the soil surface</tissue>
    </source>
</reference>
<reference evidence="1" key="1">
    <citation type="submission" date="2014-09" db="EMBL/GenBank/DDBJ databases">
        <authorList>
            <person name="Magalhaes I.L.F."/>
            <person name="Oliveira U."/>
            <person name="Santos F.R."/>
            <person name="Vidigal T.H.D.A."/>
            <person name="Brescovit A.D."/>
            <person name="Santos A.J."/>
        </authorList>
    </citation>
    <scope>NUCLEOTIDE SEQUENCE</scope>
    <source>
        <tissue evidence="1">Shoot tissue taken approximately 20 cm above the soil surface</tissue>
    </source>
</reference>
<dbReference type="EMBL" id="GBRH01271913">
    <property type="protein sequence ID" value="JAD25982.1"/>
    <property type="molecule type" value="Transcribed_RNA"/>
</dbReference>
<accession>A0A0A8YTS6</accession>
<evidence type="ECO:0000313" key="1">
    <source>
        <dbReference type="EMBL" id="JAD25982.1"/>
    </source>
</evidence>